<sequence>MIPITTPLTKRLNITTPIICAPMATASTPELAAEVSAAGGFGSIGAGFYSTQALREKIQKIREKLNITRGQPVPITVGFIGWALDITESSDDPRLLAILDEVPVSVWFAIGLDLDKYIDQVRMHNKRTGRKTFIFVMVHSVEDVRRAAQKDVDAVVVEGIEAGGHGGANAPPLFVLLQAVLDEIRANGGPLVLAAGGISTGAQIASLLTMGADGVVLGTRFLFTPESKYSEAQKKVLLQADLGATVRTLAYDEVGRTNRWPPNFNGRAISNEVMADYKAGISLDERIKRFEESSRNGDDSRLVIWAGVGVGLTSEISGAADVLRDLHRDTIAHLRRATGLLTD</sequence>
<dbReference type="Pfam" id="PF03060">
    <property type="entry name" value="NMO"/>
    <property type="match status" value="1"/>
</dbReference>
<keyword evidence="3" id="KW-0560">Oxidoreductase</keyword>
<proteinExistence type="predicted"/>
<accession>A0A8H6XQW9</accession>
<reference evidence="4" key="1">
    <citation type="submission" date="2020-05" db="EMBL/GenBank/DDBJ databases">
        <title>Mycena genomes resolve the evolution of fungal bioluminescence.</title>
        <authorList>
            <person name="Tsai I.J."/>
        </authorList>
    </citation>
    <scope>NUCLEOTIDE SEQUENCE</scope>
    <source>
        <strain evidence="4">CCC161011</strain>
    </source>
</reference>
<gene>
    <name evidence="4" type="ORF">MVEN_01645800</name>
</gene>
<dbReference type="InterPro" id="IPR004136">
    <property type="entry name" value="NMO"/>
</dbReference>
<dbReference type="GO" id="GO:0018580">
    <property type="term" value="F:nitronate monooxygenase activity"/>
    <property type="evidence" value="ECO:0007669"/>
    <property type="project" value="InterPro"/>
</dbReference>
<keyword evidence="5" id="KW-1185">Reference proteome</keyword>
<evidence type="ECO:0000313" key="5">
    <source>
        <dbReference type="Proteomes" id="UP000620124"/>
    </source>
</evidence>
<evidence type="ECO:0000256" key="3">
    <source>
        <dbReference type="ARBA" id="ARBA00023002"/>
    </source>
</evidence>
<organism evidence="4 5">
    <name type="scientific">Mycena venus</name>
    <dbReference type="NCBI Taxonomy" id="2733690"/>
    <lineage>
        <taxon>Eukaryota</taxon>
        <taxon>Fungi</taxon>
        <taxon>Dikarya</taxon>
        <taxon>Basidiomycota</taxon>
        <taxon>Agaricomycotina</taxon>
        <taxon>Agaricomycetes</taxon>
        <taxon>Agaricomycetidae</taxon>
        <taxon>Agaricales</taxon>
        <taxon>Marasmiineae</taxon>
        <taxon>Mycenaceae</taxon>
        <taxon>Mycena</taxon>
    </lineage>
</organism>
<evidence type="ECO:0000256" key="2">
    <source>
        <dbReference type="ARBA" id="ARBA00022643"/>
    </source>
</evidence>
<dbReference type="InterPro" id="IPR013785">
    <property type="entry name" value="Aldolase_TIM"/>
</dbReference>
<dbReference type="PANTHER" id="PTHR32332">
    <property type="entry name" value="2-NITROPROPANE DIOXYGENASE"/>
    <property type="match status" value="1"/>
</dbReference>
<evidence type="ECO:0000313" key="4">
    <source>
        <dbReference type="EMBL" id="KAF7344841.1"/>
    </source>
</evidence>
<name>A0A8H6XQW9_9AGAR</name>
<dbReference type="OrthoDB" id="2349068at2759"/>
<keyword evidence="4" id="KW-0223">Dioxygenase</keyword>
<comment type="caution">
    <text evidence="4">The sequence shown here is derived from an EMBL/GenBank/DDBJ whole genome shotgun (WGS) entry which is preliminary data.</text>
</comment>
<dbReference type="PANTHER" id="PTHR32332:SF31">
    <property type="entry name" value="2-NITROPROPANE DIOXYGENASE FAMILY, PUTATIVE (AFU_ORTHOLOGUE AFUA_2G09850)-RELATED"/>
    <property type="match status" value="1"/>
</dbReference>
<dbReference type="CDD" id="cd04730">
    <property type="entry name" value="NPD_like"/>
    <property type="match status" value="1"/>
</dbReference>
<keyword evidence="1" id="KW-0285">Flavoprotein</keyword>
<dbReference type="AlphaFoldDB" id="A0A8H6XQW9"/>
<dbReference type="GO" id="GO:0051213">
    <property type="term" value="F:dioxygenase activity"/>
    <property type="evidence" value="ECO:0007669"/>
    <property type="project" value="UniProtKB-KW"/>
</dbReference>
<evidence type="ECO:0000256" key="1">
    <source>
        <dbReference type="ARBA" id="ARBA00022630"/>
    </source>
</evidence>
<keyword evidence="2" id="KW-0288">FMN</keyword>
<dbReference type="EMBL" id="JACAZI010000014">
    <property type="protein sequence ID" value="KAF7344841.1"/>
    <property type="molecule type" value="Genomic_DNA"/>
</dbReference>
<dbReference type="Gene3D" id="3.20.20.70">
    <property type="entry name" value="Aldolase class I"/>
    <property type="match status" value="1"/>
</dbReference>
<protein>
    <submittedName>
        <fullName evidence="4">2-nitropropane dioxygenase</fullName>
    </submittedName>
</protein>
<dbReference type="SUPFAM" id="SSF51412">
    <property type="entry name" value="Inosine monophosphate dehydrogenase (IMPDH)"/>
    <property type="match status" value="1"/>
</dbReference>
<dbReference type="Proteomes" id="UP000620124">
    <property type="component" value="Unassembled WGS sequence"/>
</dbReference>